<comment type="similarity">
    <text evidence="1 4">Belongs to the D-isomer specific 2-hydroxyacid dehydrogenase family.</text>
</comment>
<dbReference type="EC" id="1.1.1.29" evidence="8"/>
<protein>
    <submittedName>
        <fullName evidence="7">Glycerate dehydrogenase</fullName>
        <ecNumber evidence="8">1.1.1.29</ecNumber>
    </submittedName>
</protein>
<keyword evidence="2 4" id="KW-0560">Oxidoreductase</keyword>
<dbReference type="InterPro" id="IPR036291">
    <property type="entry name" value="NAD(P)-bd_dom_sf"/>
</dbReference>
<keyword evidence="3" id="KW-0520">NAD</keyword>
<dbReference type="PROSITE" id="PS00670">
    <property type="entry name" value="D_2_HYDROXYACID_DH_2"/>
    <property type="match status" value="1"/>
</dbReference>
<organism evidence="7 9">
    <name type="scientific">Xanthobacter flavus</name>
    <dbReference type="NCBI Taxonomy" id="281"/>
    <lineage>
        <taxon>Bacteria</taxon>
        <taxon>Pseudomonadati</taxon>
        <taxon>Pseudomonadota</taxon>
        <taxon>Alphaproteobacteria</taxon>
        <taxon>Hyphomicrobiales</taxon>
        <taxon>Xanthobacteraceae</taxon>
        <taxon>Xanthobacter</taxon>
    </lineage>
</organism>
<evidence type="ECO:0000313" key="8">
    <source>
        <dbReference type="EMBL" id="MDR6335522.1"/>
    </source>
</evidence>
<dbReference type="EMBL" id="BSDO01000006">
    <property type="protein sequence ID" value="GLI23921.1"/>
    <property type="molecule type" value="Genomic_DNA"/>
</dbReference>
<dbReference type="PANTHER" id="PTHR43761">
    <property type="entry name" value="D-ISOMER SPECIFIC 2-HYDROXYACID DEHYDROGENASE FAMILY PROTEIN (AFU_ORTHOLOGUE AFUA_1G13630)"/>
    <property type="match status" value="1"/>
</dbReference>
<dbReference type="InterPro" id="IPR029753">
    <property type="entry name" value="D-isomer_DH_CS"/>
</dbReference>
<dbReference type="CDD" id="cd12162">
    <property type="entry name" value="2-Hacid_dh_4"/>
    <property type="match status" value="1"/>
</dbReference>
<reference evidence="7" key="1">
    <citation type="submission" date="2022-12" db="EMBL/GenBank/DDBJ databases">
        <title>Reference genome sequencing for broad-spectrum identification of bacterial and archaeal isolates by mass spectrometry.</title>
        <authorList>
            <person name="Sekiguchi Y."/>
            <person name="Tourlousse D.M."/>
        </authorList>
    </citation>
    <scope>NUCLEOTIDE SEQUENCE</scope>
    <source>
        <strain evidence="7">301</strain>
    </source>
</reference>
<evidence type="ECO:0000259" key="6">
    <source>
        <dbReference type="Pfam" id="PF02826"/>
    </source>
</evidence>
<dbReference type="Gene3D" id="3.40.50.720">
    <property type="entry name" value="NAD(P)-binding Rossmann-like Domain"/>
    <property type="match status" value="2"/>
</dbReference>
<evidence type="ECO:0000259" key="5">
    <source>
        <dbReference type="Pfam" id="PF00389"/>
    </source>
</evidence>
<proteinExistence type="inferred from homology"/>
<dbReference type="GO" id="GO:0008465">
    <property type="term" value="F:hydroxypyruvate reductase (NADH) activity"/>
    <property type="evidence" value="ECO:0007669"/>
    <property type="project" value="UniProtKB-EC"/>
</dbReference>
<evidence type="ECO:0000256" key="2">
    <source>
        <dbReference type="ARBA" id="ARBA00023002"/>
    </source>
</evidence>
<dbReference type="PANTHER" id="PTHR43761:SF1">
    <property type="entry name" value="D-ISOMER SPECIFIC 2-HYDROXYACID DEHYDROGENASE CATALYTIC DOMAIN-CONTAINING PROTEIN-RELATED"/>
    <property type="match status" value="1"/>
</dbReference>
<evidence type="ECO:0000256" key="1">
    <source>
        <dbReference type="ARBA" id="ARBA00005854"/>
    </source>
</evidence>
<dbReference type="InterPro" id="IPR006139">
    <property type="entry name" value="D-isomer_2_OHA_DH_cat_dom"/>
</dbReference>
<dbReference type="Pfam" id="PF02826">
    <property type="entry name" value="2-Hacid_dh_C"/>
    <property type="match status" value="1"/>
</dbReference>
<evidence type="ECO:0000313" key="10">
    <source>
        <dbReference type="Proteomes" id="UP001245370"/>
    </source>
</evidence>
<dbReference type="GO" id="GO:0051287">
    <property type="term" value="F:NAD binding"/>
    <property type="evidence" value="ECO:0007669"/>
    <property type="project" value="InterPro"/>
</dbReference>
<dbReference type="Proteomes" id="UP001144397">
    <property type="component" value="Unassembled WGS sequence"/>
</dbReference>
<comment type="caution">
    <text evidence="7">The sequence shown here is derived from an EMBL/GenBank/DDBJ whole genome shotgun (WGS) entry which is preliminary data.</text>
</comment>
<dbReference type="InterPro" id="IPR006140">
    <property type="entry name" value="D-isomer_DH_NAD-bd"/>
</dbReference>
<keyword evidence="10" id="KW-1185">Reference proteome</keyword>
<evidence type="ECO:0000256" key="4">
    <source>
        <dbReference type="RuleBase" id="RU003719"/>
    </source>
</evidence>
<dbReference type="Proteomes" id="UP001245370">
    <property type="component" value="Unassembled WGS sequence"/>
</dbReference>
<dbReference type="RefSeq" id="WP_281808762.1">
    <property type="nucleotide sequence ID" value="NZ_BSDO01000006.1"/>
</dbReference>
<dbReference type="Pfam" id="PF00389">
    <property type="entry name" value="2-Hacid_dh"/>
    <property type="match status" value="1"/>
</dbReference>
<reference evidence="8 10" key="2">
    <citation type="submission" date="2023-07" db="EMBL/GenBank/DDBJ databases">
        <title>Genomic Encyclopedia of Type Strains, Phase IV (KMG-IV): sequencing the most valuable type-strain genomes for metagenomic binning, comparative biology and taxonomic classification.</title>
        <authorList>
            <person name="Goeker M."/>
        </authorList>
    </citation>
    <scope>NUCLEOTIDE SEQUENCE [LARGE SCALE GENOMIC DNA]</scope>
    <source>
        <strain evidence="8 10">DSM 338</strain>
    </source>
</reference>
<dbReference type="EMBL" id="JAVDPY010000007">
    <property type="protein sequence ID" value="MDR6335522.1"/>
    <property type="molecule type" value="Genomic_DNA"/>
</dbReference>
<gene>
    <name evidence="8" type="ORF">GGQ86_004017</name>
    <name evidence="7" type="ORF">XFLAVUS301_35950</name>
</gene>
<feature type="domain" description="D-isomer specific 2-hydroxyacid dehydrogenase catalytic" evidence="5">
    <location>
        <begin position="27"/>
        <end position="316"/>
    </location>
</feature>
<feature type="domain" description="D-isomer specific 2-hydroxyacid dehydrogenase NAD-binding" evidence="6">
    <location>
        <begin position="107"/>
        <end position="286"/>
    </location>
</feature>
<sequence>MHKIVVLDRDTIAPEVQVRRPSFAHEWVEYARTSPSEVIARAKDATIIINNKVDLRADTLAQLPQLKLIAIAATGTDCVDKTAAAAQGVPTVNIRGYAKATVPEHTFALLLSLARSIVPYRQEVLEGAWQAAQQFCFFTNPIVDLAGRRLGIVGAGVLGSQVAGIARAFGMDVVFYDPMAKPGTAGVVSLDELIETSHAITLHCPLTDETRGMFDMAAFRRMKNQPILINTARGGLIVEEALEVALDEGLVSAAGLDVTLPEPPAPDSAFMRLARRRNVICTPHIAWASLEAQQALADQLIDNVENFVAGSPTNVVSPD</sequence>
<accession>A0A9W6CK22</accession>
<dbReference type="GeneID" id="95764377"/>
<evidence type="ECO:0000256" key="3">
    <source>
        <dbReference type="ARBA" id="ARBA00023027"/>
    </source>
</evidence>
<dbReference type="SUPFAM" id="SSF52283">
    <property type="entry name" value="Formate/glycerate dehydrogenase catalytic domain-like"/>
    <property type="match status" value="1"/>
</dbReference>
<dbReference type="InterPro" id="IPR050418">
    <property type="entry name" value="D-iso_2-hydroxyacid_DH_PdxB"/>
</dbReference>
<evidence type="ECO:0000313" key="9">
    <source>
        <dbReference type="Proteomes" id="UP001144397"/>
    </source>
</evidence>
<evidence type="ECO:0000313" key="7">
    <source>
        <dbReference type="EMBL" id="GLI23921.1"/>
    </source>
</evidence>
<name>A0A9W6CK22_XANFL</name>
<dbReference type="AlphaFoldDB" id="A0A9W6CK22"/>
<dbReference type="SUPFAM" id="SSF51735">
    <property type="entry name" value="NAD(P)-binding Rossmann-fold domains"/>
    <property type="match status" value="1"/>
</dbReference>